<keyword evidence="3" id="KW-1185">Reference proteome</keyword>
<evidence type="ECO:0000313" key="3">
    <source>
        <dbReference type="Proteomes" id="UP000334340"/>
    </source>
</evidence>
<sequence length="143" mass="16526">MPYFVDTSALFKRYQSEKGTASVCRILEATDQPTFISSITIIEIISNLKRLYEIDKITTEEQFLQQRSFFYEDINRLGITILDITTKDIIKAEDLILKRYMKPVDSVQLAIALNLRRDNMTFVSADRRLCRIAVEEGLNILAP</sequence>
<dbReference type="InterPro" id="IPR002716">
    <property type="entry name" value="PIN_dom"/>
</dbReference>
<accession>A0A564ZKZ1</accession>
<reference evidence="2 3" key="1">
    <citation type="submission" date="2019-07" db="EMBL/GenBank/DDBJ databases">
        <authorList>
            <person name="Cremers G."/>
        </authorList>
    </citation>
    <scope>NUCLEOTIDE SEQUENCE [LARGE SCALE GENOMIC DNA]</scope>
</reference>
<name>A0A564ZKZ1_9BACT</name>
<dbReference type="CDD" id="cd09874">
    <property type="entry name" value="PIN_MT3492-like"/>
    <property type="match status" value="1"/>
</dbReference>
<dbReference type="InterPro" id="IPR029060">
    <property type="entry name" value="PIN-like_dom_sf"/>
</dbReference>
<evidence type="ECO:0000313" key="2">
    <source>
        <dbReference type="EMBL" id="VUZ85833.1"/>
    </source>
</evidence>
<dbReference type="AlphaFoldDB" id="A0A564ZKZ1"/>
<dbReference type="Proteomes" id="UP000334340">
    <property type="component" value="Unassembled WGS sequence"/>
</dbReference>
<proteinExistence type="predicted"/>
<protein>
    <submittedName>
        <fullName evidence="2">PIN domain protein</fullName>
    </submittedName>
</protein>
<evidence type="ECO:0000259" key="1">
    <source>
        <dbReference type="Pfam" id="PF01850"/>
    </source>
</evidence>
<dbReference type="Gene3D" id="3.40.50.1010">
    <property type="entry name" value="5'-nuclease"/>
    <property type="match status" value="1"/>
</dbReference>
<gene>
    <name evidence="2" type="ORF">MELA_02219</name>
</gene>
<dbReference type="EMBL" id="CABIKM010000035">
    <property type="protein sequence ID" value="VUZ85833.1"/>
    <property type="molecule type" value="Genomic_DNA"/>
</dbReference>
<feature type="domain" description="PIN" evidence="1">
    <location>
        <begin position="3"/>
        <end position="133"/>
    </location>
</feature>
<organism evidence="2 3">
    <name type="scientific">Candidatus Methylomirabilis lanthanidiphila</name>
    <dbReference type="NCBI Taxonomy" id="2211376"/>
    <lineage>
        <taxon>Bacteria</taxon>
        <taxon>Candidatus Methylomirabilota</taxon>
        <taxon>Candidatus Methylomirabilia</taxon>
        <taxon>Candidatus Methylomirabilales</taxon>
        <taxon>Candidatus Methylomirabilaceae</taxon>
        <taxon>Candidatus Methylomirabilis</taxon>
    </lineage>
</organism>
<dbReference type="Pfam" id="PF01850">
    <property type="entry name" value="PIN"/>
    <property type="match status" value="1"/>
</dbReference>
<dbReference type="SUPFAM" id="SSF88723">
    <property type="entry name" value="PIN domain-like"/>
    <property type="match status" value="1"/>
</dbReference>